<keyword evidence="3" id="KW-1185">Reference proteome</keyword>
<evidence type="ECO:0000313" key="3">
    <source>
        <dbReference type="Proteomes" id="UP001430953"/>
    </source>
</evidence>
<reference evidence="2 3" key="1">
    <citation type="submission" date="2023-03" db="EMBL/GenBank/DDBJ databases">
        <title>High recombination rates correlate with genetic variation in Cardiocondyla obscurior ants.</title>
        <authorList>
            <person name="Errbii M."/>
        </authorList>
    </citation>
    <scope>NUCLEOTIDE SEQUENCE [LARGE SCALE GENOMIC DNA]</scope>
    <source>
        <strain evidence="2">Alpha-2009</strain>
        <tissue evidence="2">Whole body</tissue>
    </source>
</reference>
<feature type="region of interest" description="Disordered" evidence="1">
    <location>
        <begin position="62"/>
        <end position="87"/>
    </location>
</feature>
<name>A0AAW2G2Y3_9HYME</name>
<protein>
    <recommendedName>
        <fullName evidence="4">SAP domain-containing protein</fullName>
    </recommendedName>
</protein>
<proteinExistence type="predicted"/>
<dbReference type="Proteomes" id="UP001430953">
    <property type="component" value="Unassembled WGS sequence"/>
</dbReference>
<gene>
    <name evidence="2" type="ORF">PUN28_008316</name>
</gene>
<evidence type="ECO:0000313" key="2">
    <source>
        <dbReference type="EMBL" id="KAL0120492.1"/>
    </source>
</evidence>
<dbReference type="AlphaFoldDB" id="A0AAW2G2Y3"/>
<evidence type="ECO:0000256" key="1">
    <source>
        <dbReference type="SAM" id="MobiDB-lite"/>
    </source>
</evidence>
<comment type="caution">
    <text evidence="2">The sequence shown here is derived from an EMBL/GenBank/DDBJ whole genome shotgun (WGS) entry which is preliminary data.</text>
</comment>
<accession>A0AAW2G2Y3</accession>
<sequence>MKTWIYERTKAELAAELKRFGLECDRPIVKLRNRLRKYVESNPGFQPMAKATDAQSPPHIAINMIGDDDNDNDSASVAPINQGKVMD</sequence>
<organism evidence="2 3">
    <name type="scientific">Cardiocondyla obscurior</name>
    <dbReference type="NCBI Taxonomy" id="286306"/>
    <lineage>
        <taxon>Eukaryota</taxon>
        <taxon>Metazoa</taxon>
        <taxon>Ecdysozoa</taxon>
        <taxon>Arthropoda</taxon>
        <taxon>Hexapoda</taxon>
        <taxon>Insecta</taxon>
        <taxon>Pterygota</taxon>
        <taxon>Neoptera</taxon>
        <taxon>Endopterygota</taxon>
        <taxon>Hymenoptera</taxon>
        <taxon>Apocrita</taxon>
        <taxon>Aculeata</taxon>
        <taxon>Formicoidea</taxon>
        <taxon>Formicidae</taxon>
        <taxon>Myrmicinae</taxon>
        <taxon>Cardiocondyla</taxon>
    </lineage>
</organism>
<dbReference type="EMBL" id="JADYXP020000007">
    <property type="protein sequence ID" value="KAL0120492.1"/>
    <property type="molecule type" value="Genomic_DNA"/>
</dbReference>
<evidence type="ECO:0008006" key="4">
    <source>
        <dbReference type="Google" id="ProtNLM"/>
    </source>
</evidence>